<keyword evidence="7" id="KW-0539">Nucleus</keyword>
<dbReference type="Proteomes" id="UP001454036">
    <property type="component" value="Unassembled WGS sequence"/>
</dbReference>
<keyword evidence="3 8" id="KW-0863">Zinc-finger</keyword>
<protein>
    <recommendedName>
        <fullName evidence="9">BED-type domain-containing protein</fullName>
    </recommendedName>
</protein>
<keyword evidence="4" id="KW-0862">Zinc</keyword>
<dbReference type="PROSITE" id="PS50808">
    <property type="entry name" value="ZF_BED"/>
    <property type="match status" value="1"/>
</dbReference>
<dbReference type="SMART" id="SM00614">
    <property type="entry name" value="ZnF_BED"/>
    <property type="match status" value="1"/>
</dbReference>
<dbReference type="Pfam" id="PF02892">
    <property type="entry name" value="zf-BED"/>
    <property type="match status" value="1"/>
</dbReference>
<evidence type="ECO:0000256" key="7">
    <source>
        <dbReference type="ARBA" id="ARBA00023242"/>
    </source>
</evidence>
<evidence type="ECO:0000256" key="1">
    <source>
        <dbReference type="ARBA" id="ARBA00004123"/>
    </source>
</evidence>
<evidence type="ECO:0000256" key="2">
    <source>
        <dbReference type="ARBA" id="ARBA00022723"/>
    </source>
</evidence>
<dbReference type="SUPFAM" id="SSF53098">
    <property type="entry name" value="Ribonuclease H-like"/>
    <property type="match status" value="1"/>
</dbReference>
<dbReference type="SUPFAM" id="SSF57667">
    <property type="entry name" value="beta-beta-alpha zinc fingers"/>
    <property type="match status" value="1"/>
</dbReference>
<dbReference type="GO" id="GO:0009791">
    <property type="term" value="P:post-embryonic development"/>
    <property type="evidence" value="ECO:0007669"/>
    <property type="project" value="UniProtKB-ARBA"/>
</dbReference>
<dbReference type="GO" id="GO:0005634">
    <property type="term" value="C:nucleus"/>
    <property type="evidence" value="ECO:0007669"/>
    <property type="project" value="UniProtKB-SubCell"/>
</dbReference>
<proteinExistence type="predicted"/>
<name>A0AAV3P2R9_LITER</name>
<dbReference type="InterPro" id="IPR012337">
    <property type="entry name" value="RNaseH-like_sf"/>
</dbReference>
<keyword evidence="5" id="KW-0805">Transcription regulation</keyword>
<evidence type="ECO:0000256" key="3">
    <source>
        <dbReference type="ARBA" id="ARBA00022771"/>
    </source>
</evidence>
<evidence type="ECO:0000313" key="11">
    <source>
        <dbReference type="Proteomes" id="UP001454036"/>
    </source>
</evidence>
<sequence>MGDDDGDKEPGDMGMLELLQPIEGVSIGGETNTDTPVVPPPVVASNKSVVWLHFDPVTLPFGIKKNKCRHCNKLMSVQKKKTTTHLMKHLKEACPMRHKIFSKPLNQAAAFGDASNQTQLTGVVLSKGENSVHTFVFSFDRVKILAAHMVLAHEYPFIIVEHKVFNEFLRAYTPYYKKISRWMVRKEFFSVFDRERERLKGLLDKVSRVSLTTDFWWSGDQKIGYMVITGHFVDKNWTLQKRVLSFVNVPPPHNGPAFAKEVHRVCNIYGINDKVYSITVDNAIANDVCIAILKKDHTLYSNLVLDEKLFHVRCCAHIINLLVRDGLKEIELIVEVVR</sequence>
<evidence type="ECO:0000259" key="9">
    <source>
        <dbReference type="PROSITE" id="PS50808"/>
    </source>
</evidence>
<evidence type="ECO:0000256" key="6">
    <source>
        <dbReference type="ARBA" id="ARBA00023163"/>
    </source>
</evidence>
<feature type="domain" description="BED-type" evidence="9">
    <location>
        <begin position="45"/>
        <end position="101"/>
    </location>
</feature>
<dbReference type="PANTHER" id="PTHR46481">
    <property type="entry name" value="ZINC FINGER BED DOMAIN-CONTAINING PROTEIN 4"/>
    <property type="match status" value="1"/>
</dbReference>
<comment type="caution">
    <text evidence="10">The sequence shown here is derived from an EMBL/GenBank/DDBJ whole genome shotgun (WGS) entry which is preliminary data.</text>
</comment>
<dbReference type="GO" id="GO:0003677">
    <property type="term" value="F:DNA binding"/>
    <property type="evidence" value="ECO:0007669"/>
    <property type="project" value="InterPro"/>
</dbReference>
<dbReference type="InterPro" id="IPR052035">
    <property type="entry name" value="ZnF_BED_domain_contain"/>
</dbReference>
<dbReference type="InterPro" id="IPR036236">
    <property type="entry name" value="Znf_C2H2_sf"/>
</dbReference>
<evidence type="ECO:0000256" key="5">
    <source>
        <dbReference type="ARBA" id="ARBA00023015"/>
    </source>
</evidence>
<dbReference type="GO" id="GO:0008270">
    <property type="term" value="F:zinc ion binding"/>
    <property type="evidence" value="ECO:0007669"/>
    <property type="project" value="UniProtKB-KW"/>
</dbReference>
<keyword evidence="6" id="KW-0804">Transcription</keyword>
<dbReference type="EMBL" id="BAABME010000658">
    <property type="protein sequence ID" value="GAA0144530.1"/>
    <property type="molecule type" value="Genomic_DNA"/>
</dbReference>
<keyword evidence="2" id="KW-0479">Metal-binding</keyword>
<gene>
    <name evidence="10" type="ORF">LIER_04954</name>
</gene>
<reference evidence="10 11" key="1">
    <citation type="submission" date="2024-01" db="EMBL/GenBank/DDBJ databases">
        <title>The complete chloroplast genome sequence of Lithospermum erythrorhizon: insights into the phylogenetic relationship among Boraginaceae species and the maternal lineages of purple gromwells.</title>
        <authorList>
            <person name="Okada T."/>
            <person name="Watanabe K."/>
        </authorList>
    </citation>
    <scope>NUCLEOTIDE SEQUENCE [LARGE SCALE GENOMIC DNA]</scope>
</reference>
<organism evidence="10 11">
    <name type="scientific">Lithospermum erythrorhizon</name>
    <name type="common">Purple gromwell</name>
    <name type="synonym">Lithospermum officinale var. erythrorhizon</name>
    <dbReference type="NCBI Taxonomy" id="34254"/>
    <lineage>
        <taxon>Eukaryota</taxon>
        <taxon>Viridiplantae</taxon>
        <taxon>Streptophyta</taxon>
        <taxon>Embryophyta</taxon>
        <taxon>Tracheophyta</taxon>
        <taxon>Spermatophyta</taxon>
        <taxon>Magnoliopsida</taxon>
        <taxon>eudicotyledons</taxon>
        <taxon>Gunneridae</taxon>
        <taxon>Pentapetalae</taxon>
        <taxon>asterids</taxon>
        <taxon>lamiids</taxon>
        <taxon>Boraginales</taxon>
        <taxon>Boraginaceae</taxon>
        <taxon>Boraginoideae</taxon>
        <taxon>Lithospermeae</taxon>
        <taxon>Lithospermum</taxon>
    </lineage>
</organism>
<evidence type="ECO:0000313" key="10">
    <source>
        <dbReference type="EMBL" id="GAA0144530.1"/>
    </source>
</evidence>
<dbReference type="PANTHER" id="PTHR46481:SF10">
    <property type="entry name" value="ZINC FINGER BED DOMAIN-CONTAINING PROTEIN 39"/>
    <property type="match status" value="1"/>
</dbReference>
<comment type="subcellular location">
    <subcellularLocation>
        <location evidence="1">Nucleus</location>
    </subcellularLocation>
</comment>
<evidence type="ECO:0000256" key="8">
    <source>
        <dbReference type="PROSITE-ProRule" id="PRU00027"/>
    </source>
</evidence>
<dbReference type="InterPro" id="IPR003656">
    <property type="entry name" value="Znf_BED"/>
</dbReference>
<keyword evidence="11" id="KW-1185">Reference proteome</keyword>
<evidence type="ECO:0000256" key="4">
    <source>
        <dbReference type="ARBA" id="ARBA00022833"/>
    </source>
</evidence>
<dbReference type="AlphaFoldDB" id="A0AAV3P2R9"/>
<accession>A0AAV3P2R9</accession>